<dbReference type="GO" id="GO:0003841">
    <property type="term" value="F:1-acylglycerol-3-phosphate O-acyltransferase activity"/>
    <property type="evidence" value="ECO:0007669"/>
    <property type="project" value="TreeGrafter"/>
</dbReference>
<reference evidence="7 8" key="1">
    <citation type="submission" date="2016-10" db="EMBL/GenBank/DDBJ databases">
        <authorList>
            <person name="de Groot N.N."/>
        </authorList>
    </citation>
    <scope>NUCLEOTIDE SEQUENCE [LARGE SCALE GENOMIC DNA]</scope>
    <source>
        <strain evidence="7 8">DSM 5885</strain>
    </source>
</reference>
<dbReference type="STRING" id="83767.SAMN05660652_02182"/>
<evidence type="ECO:0000256" key="2">
    <source>
        <dbReference type="ARBA" id="ARBA00022516"/>
    </source>
</evidence>
<keyword evidence="5 7" id="KW-0012">Acyltransferase</keyword>
<evidence type="ECO:0000259" key="6">
    <source>
        <dbReference type="SMART" id="SM00563"/>
    </source>
</evidence>
<keyword evidence="8" id="KW-1185">Reference proteome</keyword>
<dbReference type="SUPFAM" id="SSF69593">
    <property type="entry name" value="Glycerol-3-phosphate (1)-acyltransferase"/>
    <property type="match status" value="1"/>
</dbReference>
<proteinExistence type="predicted"/>
<sequence>MRYARLGLHLLWGALTVAAVYRFLNDDARLWLKQRWSQQLLDILAIHLDANLHGVPHGSLIVANHISWLDIFVLNAIRPMAFVSKSEVRDWPLAGWLAANTDTLFLRRGCRADAIDINARIETLLAAGKDVAVFPEGTTTDGSHLQPFHGALLQPAIDSKRPVQPLALAYFDRSGRRSIAPAYAGETTMAECMAEIIASRSLYVRLRPTPPIVAGTLTRREVAVMARSAVAYHLSLLAETEDSSAEDIYSFCSRSLSPSVKSSTLF</sequence>
<keyword evidence="2" id="KW-0444">Lipid biosynthesis</keyword>
<organism evidence="7 8">
    <name type="scientific">Propionivibrio dicarboxylicus</name>
    <dbReference type="NCBI Taxonomy" id="83767"/>
    <lineage>
        <taxon>Bacteria</taxon>
        <taxon>Pseudomonadati</taxon>
        <taxon>Pseudomonadota</taxon>
        <taxon>Betaproteobacteria</taxon>
        <taxon>Rhodocyclales</taxon>
        <taxon>Rhodocyclaceae</taxon>
        <taxon>Propionivibrio</taxon>
    </lineage>
</organism>
<keyword evidence="3 7" id="KW-0808">Transferase</keyword>
<dbReference type="PANTHER" id="PTHR10434">
    <property type="entry name" value="1-ACYL-SN-GLYCEROL-3-PHOSPHATE ACYLTRANSFERASE"/>
    <property type="match status" value="1"/>
</dbReference>
<evidence type="ECO:0000256" key="4">
    <source>
        <dbReference type="ARBA" id="ARBA00023098"/>
    </source>
</evidence>
<evidence type="ECO:0000313" key="7">
    <source>
        <dbReference type="EMBL" id="SDH73007.1"/>
    </source>
</evidence>
<evidence type="ECO:0000256" key="5">
    <source>
        <dbReference type="ARBA" id="ARBA00023315"/>
    </source>
</evidence>
<gene>
    <name evidence="7" type="ORF">SAMN05660652_02182</name>
</gene>
<name>A0A1G8ET53_9RHOO</name>
<dbReference type="GO" id="GO:0006654">
    <property type="term" value="P:phosphatidic acid biosynthetic process"/>
    <property type="evidence" value="ECO:0007669"/>
    <property type="project" value="TreeGrafter"/>
</dbReference>
<dbReference type="SMART" id="SM00563">
    <property type="entry name" value="PlsC"/>
    <property type="match status" value="1"/>
</dbReference>
<dbReference type="AlphaFoldDB" id="A0A1G8ET53"/>
<evidence type="ECO:0000313" key="8">
    <source>
        <dbReference type="Proteomes" id="UP000198607"/>
    </source>
</evidence>
<evidence type="ECO:0000256" key="1">
    <source>
        <dbReference type="ARBA" id="ARBA00005189"/>
    </source>
</evidence>
<evidence type="ECO:0000256" key="3">
    <source>
        <dbReference type="ARBA" id="ARBA00022679"/>
    </source>
</evidence>
<dbReference type="CDD" id="cd07989">
    <property type="entry name" value="LPLAT_AGPAT-like"/>
    <property type="match status" value="1"/>
</dbReference>
<dbReference type="PANTHER" id="PTHR10434:SF64">
    <property type="entry name" value="1-ACYL-SN-GLYCEROL-3-PHOSPHATE ACYLTRANSFERASE-RELATED"/>
    <property type="match status" value="1"/>
</dbReference>
<dbReference type="InterPro" id="IPR002123">
    <property type="entry name" value="Plipid/glycerol_acylTrfase"/>
</dbReference>
<dbReference type="Pfam" id="PF01553">
    <property type="entry name" value="Acyltransferase"/>
    <property type="match status" value="1"/>
</dbReference>
<dbReference type="RefSeq" id="WP_245715531.1">
    <property type="nucleotide sequence ID" value="NZ_FNCY01000008.1"/>
</dbReference>
<dbReference type="EMBL" id="FNCY01000008">
    <property type="protein sequence ID" value="SDH73007.1"/>
    <property type="molecule type" value="Genomic_DNA"/>
</dbReference>
<protein>
    <submittedName>
        <fullName evidence="7">1-acyl-sn-glycerol-3-phosphate acyltransferase</fullName>
    </submittedName>
</protein>
<feature type="domain" description="Phospholipid/glycerol acyltransferase" evidence="6">
    <location>
        <begin position="59"/>
        <end position="171"/>
    </location>
</feature>
<accession>A0A1G8ET53</accession>
<dbReference type="Proteomes" id="UP000198607">
    <property type="component" value="Unassembled WGS sequence"/>
</dbReference>
<keyword evidence="4" id="KW-0443">Lipid metabolism</keyword>
<comment type="pathway">
    <text evidence="1">Lipid metabolism.</text>
</comment>